<dbReference type="EMBL" id="JAYKXP010000019">
    <property type="protein sequence ID" value="KAK7047690.1"/>
    <property type="molecule type" value="Genomic_DNA"/>
</dbReference>
<organism evidence="1 2">
    <name type="scientific">Paramarasmius palmivorus</name>
    <dbReference type="NCBI Taxonomy" id="297713"/>
    <lineage>
        <taxon>Eukaryota</taxon>
        <taxon>Fungi</taxon>
        <taxon>Dikarya</taxon>
        <taxon>Basidiomycota</taxon>
        <taxon>Agaricomycotina</taxon>
        <taxon>Agaricomycetes</taxon>
        <taxon>Agaricomycetidae</taxon>
        <taxon>Agaricales</taxon>
        <taxon>Marasmiineae</taxon>
        <taxon>Marasmiaceae</taxon>
        <taxon>Paramarasmius</taxon>
    </lineage>
</organism>
<gene>
    <name evidence="1" type="ORF">VNI00_006458</name>
</gene>
<comment type="caution">
    <text evidence="1">The sequence shown here is derived from an EMBL/GenBank/DDBJ whole genome shotgun (WGS) entry which is preliminary data.</text>
</comment>
<keyword evidence="2" id="KW-1185">Reference proteome</keyword>
<reference evidence="1 2" key="1">
    <citation type="submission" date="2024-01" db="EMBL/GenBank/DDBJ databases">
        <title>A draft genome for a cacao thread blight-causing isolate of Paramarasmius palmivorus.</title>
        <authorList>
            <person name="Baruah I.K."/>
            <person name="Bukari Y."/>
            <person name="Amoako-Attah I."/>
            <person name="Meinhardt L.W."/>
            <person name="Bailey B.A."/>
            <person name="Cohen S.P."/>
        </authorList>
    </citation>
    <scope>NUCLEOTIDE SEQUENCE [LARGE SCALE GENOMIC DNA]</scope>
    <source>
        <strain evidence="1 2">GH-12</strain>
    </source>
</reference>
<sequence>MELSTTVTPTTSTSVSHSQARYWCPNKEFSKNLPFIQPANAYILHIPLEILNKIISLQLPDQITIKRPSMRPKPPRDPHKPLSSHPFLKVAHISQKFRSATLGNPSNFTNLSITMPVECYDHAAKTLEYLEFILARSAQRPLRLSITLVVYDMYEDGIRPLLRAHECPCLRMLLNCPLRSLCLSALEVPTLVDLVVHRGINRQILTQDTLQHVTCETSRDADAWEVLRLLDALATRRFAGELTFAVGCWDPDDTTSLQPTLSRITTANITACTHGLQQILPSLPSLKQLTIRFSVYNHTPLPAADTHREIRCHDLDMLELRIRIKPDASVQNIIEEIQAPSLSTLVIDWSQKSGLVPVSFISALESLLSRTQFPIRRIIWIERRSYETVIEEYEGPVDQRGMIYPCLENMFLRLQLRWQSILQYRWVVGGVDLGMTCSSILKHPLTKRQHNMTEVALQINDINVTFN</sequence>
<dbReference type="AlphaFoldDB" id="A0AAW0D7T6"/>
<evidence type="ECO:0008006" key="3">
    <source>
        <dbReference type="Google" id="ProtNLM"/>
    </source>
</evidence>
<dbReference type="Proteomes" id="UP001383192">
    <property type="component" value="Unassembled WGS sequence"/>
</dbReference>
<protein>
    <recommendedName>
        <fullName evidence="3">F-box domain-containing protein</fullName>
    </recommendedName>
</protein>
<proteinExistence type="predicted"/>
<name>A0AAW0D7T6_9AGAR</name>
<evidence type="ECO:0000313" key="1">
    <source>
        <dbReference type="EMBL" id="KAK7047690.1"/>
    </source>
</evidence>
<evidence type="ECO:0000313" key="2">
    <source>
        <dbReference type="Proteomes" id="UP001383192"/>
    </source>
</evidence>
<accession>A0AAW0D7T6</accession>